<evidence type="ECO:0000313" key="8">
    <source>
        <dbReference type="Proteomes" id="UP000243719"/>
    </source>
</evidence>
<dbReference type="InterPro" id="IPR006059">
    <property type="entry name" value="SBP"/>
</dbReference>
<dbReference type="GO" id="GO:0030976">
    <property type="term" value="F:thiamine pyrophosphate binding"/>
    <property type="evidence" value="ECO:0007669"/>
    <property type="project" value="TreeGrafter"/>
</dbReference>
<comment type="similarity">
    <text evidence="2">Belongs to the bacterial solute-binding protein 1 family.</text>
</comment>
<keyword evidence="6" id="KW-1133">Transmembrane helix</keyword>
<keyword evidence="3" id="KW-0813">Transport</keyword>
<keyword evidence="5" id="KW-0574">Periplasm</keyword>
<gene>
    <name evidence="7" type="ORF">SAMN05216551_10633</name>
</gene>
<accession>A0A1H2PPP1</accession>
<evidence type="ECO:0000256" key="1">
    <source>
        <dbReference type="ARBA" id="ARBA00004418"/>
    </source>
</evidence>
<dbReference type="SUPFAM" id="SSF53850">
    <property type="entry name" value="Periplasmic binding protein-like II"/>
    <property type="match status" value="1"/>
</dbReference>
<organism evidence="7 8">
    <name type="scientific">Chitinasiproducens palmae</name>
    <dbReference type="NCBI Taxonomy" id="1770053"/>
    <lineage>
        <taxon>Bacteria</taxon>
        <taxon>Pseudomonadati</taxon>
        <taxon>Pseudomonadota</taxon>
        <taxon>Betaproteobacteria</taxon>
        <taxon>Burkholderiales</taxon>
        <taxon>Burkholderiaceae</taxon>
        <taxon>Chitinasiproducens</taxon>
    </lineage>
</organism>
<comment type="subcellular location">
    <subcellularLocation>
        <location evidence="1">Periplasm</location>
    </subcellularLocation>
</comment>
<keyword evidence="8" id="KW-1185">Reference proteome</keyword>
<evidence type="ECO:0000256" key="6">
    <source>
        <dbReference type="SAM" id="Phobius"/>
    </source>
</evidence>
<evidence type="ECO:0000256" key="5">
    <source>
        <dbReference type="ARBA" id="ARBA00022764"/>
    </source>
</evidence>
<evidence type="ECO:0000256" key="3">
    <source>
        <dbReference type="ARBA" id="ARBA00022448"/>
    </source>
</evidence>
<dbReference type="PANTHER" id="PTHR30006">
    <property type="entry name" value="THIAMINE-BINDING PERIPLASMIC PROTEIN-RELATED"/>
    <property type="match status" value="1"/>
</dbReference>
<dbReference type="EMBL" id="FNLO01000006">
    <property type="protein sequence ID" value="SDV48748.1"/>
    <property type="molecule type" value="Genomic_DNA"/>
</dbReference>
<dbReference type="RefSeq" id="WP_091908105.1">
    <property type="nucleotide sequence ID" value="NZ_FNLO01000006.1"/>
</dbReference>
<keyword evidence="4" id="KW-0732">Signal</keyword>
<dbReference type="GO" id="GO:0015888">
    <property type="term" value="P:thiamine transport"/>
    <property type="evidence" value="ECO:0007669"/>
    <property type="project" value="TreeGrafter"/>
</dbReference>
<sequence length="356" mass="38822">MDKPSALDRRRFLLTNGALLAGSTLAPLGFGRSQARAADRGRLVYAGFGGSYERAVNAGLFAPFAKETGIDVTLTTGGSDVAKIRAMVRSGRPSWDLVDAQGATLGQFINDGLLEPIDSKLIANADLFDRSRATAFSVPWYQFSLNLFWNPRAVSGEPASWADVWDVKKFPGKRGLSKLPWFSLEIALLADGVPLDKLYPLDVDRAFASLDRIRPHAVFLDTNSLASAISSQELVIGIISLARIKAIQAAGVPLRYTWQQALTDVQQLVVLKGAPDAAQARQAIAYALRPEPQKALMDSLGCTPVTRTALARITPERARDLAGTDITRKTSFYLDAQWWGKHGAEVGRRWQDWLAA</sequence>
<dbReference type="STRING" id="1770053.SAMN05216551_10633"/>
<dbReference type="InterPro" id="IPR006311">
    <property type="entry name" value="TAT_signal"/>
</dbReference>
<evidence type="ECO:0000256" key="2">
    <source>
        <dbReference type="ARBA" id="ARBA00008520"/>
    </source>
</evidence>
<dbReference type="Pfam" id="PF13416">
    <property type="entry name" value="SBP_bac_8"/>
    <property type="match status" value="1"/>
</dbReference>
<reference evidence="8" key="1">
    <citation type="submission" date="2016-09" db="EMBL/GenBank/DDBJ databases">
        <authorList>
            <person name="Varghese N."/>
            <person name="Submissions S."/>
        </authorList>
    </citation>
    <scope>NUCLEOTIDE SEQUENCE [LARGE SCALE GENOMIC DNA]</scope>
    <source>
        <strain evidence="8">JS23</strain>
    </source>
</reference>
<dbReference type="PROSITE" id="PS51318">
    <property type="entry name" value="TAT"/>
    <property type="match status" value="1"/>
</dbReference>
<dbReference type="AlphaFoldDB" id="A0A1H2PPP1"/>
<dbReference type="GO" id="GO:0030975">
    <property type="term" value="F:thiamine binding"/>
    <property type="evidence" value="ECO:0007669"/>
    <property type="project" value="TreeGrafter"/>
</dbReference>
<feature type="transmembrane region" description="Helical" evidence="6">
    <location>
        <begin position="12"/>
        <end position="30"/>
    </location>
</feature>
<dbReference type="GO" id="GO:0030288">
    <property type="term" value="C:outer membrane-bounded periplasmic space"/>
    <property type="evidence" value="ECO:0007669"/>
    <property type="project" value="TreeGrafter"/>
</dbReference>
<dbReference type="PANTHER" id="PTHR30006:SF3">
    <property type="entry name" value="THIAMINE-BINDING PERIPLASMIC PROTEIN"/>
    <property type="match status" value="1"/>
</dbReference>
<name>A0A1H2PPP1_9BURK</name>
<dbReference type="Gene3D" id="3.40.190.10">
    <property type="entry name" value="Periplasmic binding protein-like II"/>
    <property type="match status" value="2"/>
</dbReference>
<dbReference type="Proteomes" id="UP000243719">
    <property type="component" value="Unassembled WGS sequence"/>
</dbReference>
<dbReference type="CDD" id="cd13589">
    <property type="entry name" value="PBP2_polyamine_RpCGA009"/>
    <property type="match status" value="1"/>
</dbReference>
<keyword evidence="6" id="KW-0812">Transmembrane</keyword>
<protein>
    <submittedName>
        <fullName evidence="7">Putative spermidine/putrescine transport system substrate-binding protein</fullName>
    </submittedName>
</protein>
<evidence type="ECO:0000313" key="7">
    <source>
        <dbReference type="EMBL" id="SDV48748.1"/>
    </source>
</evidence>
<dbReference type="OrthoDB" id="8874923at2"/>
<evidence type="ECO:0000256" key="4">
    <source>
        <dbReference type="ARBA" id="ARBA00022729"/>
    </source>
</evidence>
<proteinExistence type="inferred from homology"/>
<keyword evidence="6" id="KW-0472">Membrane</keyword>